<dbReference type="Proteomes" id="UP000013148">
    <property type="component" value="Unassembled WGS sequence"/>
</dbReference>
<dbReference type="HOGENOM" id="CLU_123173_0_0_6"/>
<dbReference type="PATRIC" id="fig|1217656.3.peg.4364"/>
<dbReference type="AlphaFoldDB" id="N8WSP5"/>
<protein>
    <submittedName>
        <fullName evidence="1">Uncharacterized protein</fullName>
    </submittedName>
</protein>
<gene>
    <name evidence="1" type="ORF">F964_04424</name>
</gene>
<evidence type="ECO:0000313" key="1">
    <source>
        <dbReference type="EMBL" id="ENV14996.1"/>
    </source>
</evidence>
<sequence>MGNSAWIVEEQKNNQYDFYSEILNLNKIVAENGMVLDLADFISNAEIVNIQSEIDIYIHGETYIDENGEESVETLEIFFTNLSIDSDFYMDADKNFLKLIKSVEENFYKRQFYIHDINWCIDKAFRIILNYMRSKKIKIHCSFQNQ</sequence>
<accession>N8WSP5</accession>
<name>N8WSP5_ACIGI</name>
<dbReference type="RefSeq" id="WP_004823517.1">
    <property type="nucleotide sequence ID" value="NZ_KB849456.1"/>
</dbReference>
<dbReference type="EMBL" id="APPJ01000015">
    <property type="protein sequence ID" value="ENV14996.1"/>
    <property type="molecule type" value="Genomic_DNA"/>
</dbReference>
<reference evidence="1 2" key="1">
    <citation type="submission" date="2013-02" db="EMBL/GenBank/DDBJ databases">
        <title>The Genome Sequence of Acinetobacter guillouiae NIPH 991.</title>
        <authorList>
            <consortium name="The Broad Institute Genome Sequencing Platform"/>
            <consortium name="The Broad Institute Genome Sequencing Center for Infectious Disease"/>
            <person name="Cerqueira G."/>
            <person name="Feldgarden M."/>
            <person name="Courvalin P."/>
            <person name="Perichon B."/>
            <person name="Grillot-Courvalin C."/>
            <person name="Clermont D."/>
            <person name="Rocha E."/>
            <person name="Yoon E.-J."/>
            <person name="Nemec A."/>
            <person name="Walker B."/>
            <person name="Young S.K."/>
            <person name="Zeng Q."/>
            <person name="Gargeya S."/>
            <person name="Fitzgerald M."/>
            <person name="Haas B."/>
            <person name="Abouelleil A."/>
            <person name="Alvarado L."/>
            <person name="Arachchi H.M."/>
            <person name="Berlin A.M."/>
            <person name="Chapman S.B."/>
            <person name="Dewar J."/>
            <person name="Goldberg J."/>
            <person name="Griggs A."/>
            <person name="Gujja S."/>
            <person name="Hansen M."/>
            <person name="Howarth C."/>
            <person name="Imamovic A."/>
            <person name="Larimer J."/>
            <person name="McCowan C."/>
            <person name="Murphy C."/>
            <person name="Neiman D."/>
            <person name="Pearson M."/>
            <person name="Priest M."/>
            <person name="Roberts A."/>
            <person name="Saif S."/>
            <person name="Shea T."/>
            <person name="Sisk P."/>
            <person name="Sykes S."/>
            <person name="Wortman J."/>
            <person name="Nusbaum C."/>
            <person name="Birren B."/>
        </authorList>
    </citation>
    <scope>NUCLEOTIDE SEQUENCE [LARGE SCALE GENOMIC DNA]</scope>
    <source>
        <strain evidence="1 2">NIPH 991</strain>
    </source>
</reference>
<proteinExistence type="predicted"/>
<evidence type="ECO:0000313" key="2">
    <source>
        <dbReference type="Proteomes" id="UP000013148"/>
    </source>
</evidence>
<organism evidence="1 2">
    <name type="scientific">Acinetobacter guillouiae NIPH 991</name>
    <dbReference type="NCBI Taxonomy" id="1217656"/>
    <lineage>
        <taxon>Bacteria</taxon>
        <taxon>Pseudomonadati</taxon>
        <taxon>Pseudomonadota</taxon>
        <taxon>Gammaproteobacteria</taxon>
        <taxon>Moraxellales</taxon>
        <taxon>Moraxellaceae</taxon>
        <taxon>Acinetobacter</taxon>
    </lineage>
</organism>
<keyword evidence="2" id="KW-1185">Reference proteome</keyword>
<comment type="caution">
    <text evidence="1">The sequence shown here is derived from an EMBL/GenBank/DDBJ whole genome shotgun (WGS) entry which is preliminary data.</text>
</comment>